<dbReference type="Gene3D" id="3.30.450.20">
    <property type="entry name" value="PAS domain"/>
    <property type="match status" value="1"/>
</dbReference>
<comment type="cofactor">
    <cofactor evidence="1">
        <name>Mg(2+)</name>
        <dbReference type="ChEBI" id="CHEBI:18420"/>
    </cofactor>
</comment>
<evidence type="ECO:0000256" key="3">
    <source>
        <dbReference type="ARBA" id="ARBA00034247"/>
    </source>
</evidence>
<evidence type="ECO:0000256" key="2">
    <source>
        <dbReference type="ARBA" id="ARBA00012528"/>
    </source>
</evidence>
<dbReference type="InterPro" id="IPR000160">
    <property type="entry name" value="GGDEF_dom"/>
</dbReference>
<dbReference type="CDD" id="cd01949">
    <property type="entry name" value="GGDEF"/>
    <property type="match status" value="1"/>
</dbReference>
<dbReference type="GO" id="GO:0007165">
    <property type="term" value="P:signal transduction"/>
    <property type="evidence" value="ECO:0007669"/>
    <property type="project" value="InterPro"/>
</dbReference>
<accession>A0A1I6G5X1</accession>
<evidence type="ECO:0000259" key="6">
    <source>
        <dbReference type="PROSITE" id="PS50887"/>
    </source>
</evidence>
<keyword evidence="4" id="KW-0812">Transmembrane</keyword>
<dbReference type="SUPFAM" id="SSF55073">
    <property type="entry name" value="Nucleotide cyclase"/>
    <property type="match status" value="1"/>
</dbReference>
<dbReference type="PANTHER" id="PTHR45138:SF9">
    <property type="entry name" value="DIGUANYLATE CYCLASE DGCM-RELATED"/>
    <property type="match status" value="1"/>
</dbReference>
<dbReference type="NCBIfam" id="TIGR00254">
    <property type="entry name" value="GGDEF"/>
    <property type="match status" value="1"/>
</dbReference>
<keyword evidence="4" id="KW-1133">Transmembrane helix</keyword>
<dbReference type="SMART" id="SM00267">
    <property type="entry name" value="GGDEF"/>
    <property type="match status" value="1"/>
</dbReference>
<dbReference type="STRING" id="375760.SAMN04488073_0016"/>
<gene>
    <name evidence="7" type="ORF">SAMN04488073_0016</name>
</gene>
<sequence>MPATLIKQRRGKAGIFRYQGIVPLTKDGTSAIRTLNTLKVRLVLSFGLLILAATTVGTWLTSDLAVNALRKSTGQNLQEVSVQLRDKIDLDLHERYSDLAVAAALSSQQLLKQQTGDITVLLNALAANFSSYAWIGLTSADGTVLASTGNLLKGMDVSHRPWFQEVRDGPYLGDVHEALLLEEKLNNDTGAPLRFVDVAVPLQDADGNFNGVLGAHLYLDWVASIGQSLLSPLQDRLQAELILADKNGVVMIGPEGSVGQKLNEQLLQAANSDIPGYVTLPMAMTGEDSTEPYLVGYSRLRDREEYATLNWLVLVRKPAIEAFQPARALRNTLIYGGALLALMLITFAVFTARRTTRPLLQMAREADRIDFNNPSSLIQLRDDYEEVRVLSSVLRDLLHRLARKTQQMNDLNASLEHRVSERTRALEDANRLLEETVRTDALTGLNNRRYFFELGRTALKKAIRAGKPVSAIMFDADMFKKINDTYGHAVGDKALIHLSVMAQEALRDTDILARLGGEEFAVLLESTEESIAGEVAERLRSTINGKPLPLERGELTISVSAGVACLYPEGGDDLDSLLAQADKALYAAKSGGRNQVALYSRLDDHSASPGLA</sequence>
<dbReference type="PROSITE" id="PS50885">
    <property type="entry name" value="HAMP"/>
    <property type="match status" value="1"/>
</dbReference>
<dbReference type="GO" id="GO:0005886">
    <property type="term" value="C:plasma membrane"/>
    <property type="evidence" value="ECO:0007669"/>
    <property type="project" value="TreeGrafter"/>
</dbReference>
<dbReference type="InterPro" id="IPR050469">
    <property type="entry name" value="Diguanylate_Cyclase"/>
</dbReference>
<name>A0A1I6G5X1_9GAMM</name>
<dbReference type="InterPro" id="IPR003660">
    <property type="entry name" value="HAMP_dom"/>
</dbReference>
<dbReference type="Gene3D" id="3.30.70.270">
    <property type="match status" value="1"/>
</dbReference>
<dbReference type="Proteomes" id="UP000199290">
    <property type="component" value="Unassembled WGS sequence"/>
</dbReference>
<dbReference type="GO" id="GO:0052621">
    <property type="term" value="F:diguanylate cyclase activity"/>
    <property type="evidence" value="ECO:0007669"/>
    <property type="project" value="UniProtKB-EC"/>
</dbReference>
<evidence type="ECO:0000256" key="4">
    <source>
        <dbReference type="SAM" id="Phobius"/>
    </source>
</evidence>
<protein>
    <recommendedName>
        <fullName evidence="2">diguanylate cyclase</fullName>
        <ecNumber evidence="2">2.7.7.65</ecNumber>
    </recommendedName>
</protein>
<feature type="transmembrane region" description="Helical" evidence="4">
    <location>
        <begin position="42"/>
        <end position="60"/>
    </location>
</feature>
<feature type="domain" description="HAMP" evidence="5">
    <location>
        <begin position="353"/>
        <end position="406"/>
    </location>
</feature>
<organism evidence="7 8">
    <name type="scientific">Marinobacter gudaonensis</name>
    <dbReference type="NCBI Taxonomy" id="375760"/>
    <lineage>
        <taxon>Bacteria</taxon>
        <taxon>Pseudomonadati</taxon>
        <taxon>Pseudomonadota</taxon>
        <taxon>Gammaproteobacteria</taxon>
        <taxon>Pseudomonadales</taxon>
        <taxon>Marinobacteraceae</taxon>
        <taxon>Marinobacter</taxon>
    </lineage>
</organism>
<evidence type="ECO:0000313" key="7">
    <source>
        <dbReference type="EMBL" id="SFR37437.1"/>
    </source>
</evidence>
<dbReference type="InterPro" id="IPR029787">
    <property type="entry name" value="Nucleotide_cyclase"/>
</dbReference>
<dbReference type="Pfam" id="PF00990">
    <property type="entry name" value="GGDEF"/>
    <property type="match status" value="1"/>
</dbReference>
<reference evidence="8" key="1">
    <citation type="submission" date="2016-10" db="EMBL/GenBank/DDBJ databases">
        <authorList>
            <person name="Varghese N."/>
            <person name="Submissions S."/>
        </authorList>
    </citation>
    <scope>NUCLEOTIDE SEQUENCE [LARGE SCALE GENOMIC DNA]</scope>
    <source>
        <strain evidence="8">CGMCC 1.6294</strain>
    </source>
</reference>
<dbReference type="AlphaFoldDB" id="A0A1I6G5X1"/>
<dbReference type="GO" id="GO:1902201">
    <property type="term" value="P:negative regulation of bacterial-type flagellum-dependent cell motility"/>
    <property type="evidence" value="ECO:0007669"/>
    <property type="project" value="TreeGrafter"/>
</dbReference>
<dbReference type="InterPro" id="IPR043128">
    <property type="entry name" value="Rev_trsase/Diguanyl_cyclase"/>
</dbReference>
<dbReference type="PROSITE" id="PS50887">
    <property type="entry name" value="GGDEF"/>
    <property type="match status" value="1"/>
</dbReference>
<comment type="catalytic activity">
    <reaction evidence="3">
        <text>2 GTP = 3',3'-c-di-GMP + 2 diphosphate</text>
        <dbReference type="Rhea" id="RHEA:24898"/>
        <dbReference type="ChEBI" id="CHEBI:33019"/>
        <dbReference type="ChEBI" id="CHEBI:37565"/>
        <dbReference type="ChEBI" id="CHEBI:58805"/>
        <dbReference type="EC" id="2.7.7.65"/>
    </reaction>
</comment>
<keyword evidence="4" id="KW-0472">Membrane</keyword>
<evidence type="ECO:0000256" key="1">
    <source>
        <dbReference type="ARBA" id="ARBA00001946"/>
    </source>
</evidence>
<proteinExistence type="predicted"/>
<evidence type="ECO:0000313" key="8">
    <source>
        <dbReference type="Proteomes" id="UP000199290"/>
    </source>
</evidence>
<dbReference type="EMBL" id="FOYV01000001">
    <property type="protein sequence ID" value="SFR37437.1"/>
    <property type="molecule type" value="Genomic_DNA"/>
</dbReference>
<evidence type="ECO:0000259" key="5">
    <source>
        <dbReference type="PROSITE" id="PS50885"/>
    </source>
</evidence>
<dbReference type="PANTHER" id="PTHR45138">
    <property type="entry name" value="REGULATORY COMPONENTS OF SENSORY TRANSDUCTION SYSTEM"/>
    <property type="match status" value="1"/>
</dbReference>
<dbReference type="EC" id="2.7.7.65" evidence="2"/>
<feature type="domain" description="GGDEF" evidence="6">
    <location>
        <begin position="467"/>
        <end position="601"/>
    </location>
</feature>
<dbReference type="FunFam" id="3.30.70.270:FF:000001">
    <property type="entry name" value="Diguanylate cyclase domain protein"/>
    <property type="match status" value="1"/>
</dbReference>
<dbReference type="Gene3D" id="6.10.340.10">
    <property type="match status" value="1"/>
</dbReference>
<dbReference type="CDD" id="cd12914">
    <property type="entry name" value="PDC1_DGC_like"/>
    <property type="match status" value="1"/>
</dbReference>
<dbReference type="GO" id="GO:0043709">
    <property type="term" value="P:cell adhesion involved in single-species biofilm formation"/>
    <property type="evidence" value="ECO:0007669"/>
    <property type="project" value="TreeGrafter"/>
</dbReference>
<keyword evidence="8" id="KW-1185">Reference proteome</keyword>
<feature type="transmembrane region" description="Helical" evidence="4">
    <location>
        <begin position="333"/>
        <end position="352"/>
    </location>
</feature>